<accession>A0A840ZI30</accession>
<protein>
    <submittedName>
        <fullName evidence="2">Uncharacterized protein</fullName>
    </submittedName>
</protein>
<dbReference type="AlphaFoldDB" id="A0A840ZI30"/>
<comment type="caution">
    <text evidence="2">The sequence shown here is derived from an EMBL/GenBank/DDBJ whole genome shotgun (WGS) entry which is preliminary data.</text>
</comment>
<evidence type="ECO:0000313" key="2">
    <source>
        <dbReference type="EMBL" id="MBB5756940.1"/>
    </source>
</evidence>
<sequence>MTEGVIVEAAVSLDEAPDRSLTTSAMSAKWPTAQSESAAKATEADETGFIAVRPIA</sequence>
<keyword evidence="3" id="KW-1185">Reference proteome</keyword>
<dbReference type="RefSeq" id="WP_183567652.1">
    <property type="nucleotide sequence ID" value="NZ_JACHOP010000005.1"/>
</dbReference>
<dbReference type="Proteomes" id="UP000583454">
    <property type="component" value="Unassembled WGS sequence"/>
</dbReference>
<evidence type="ECO:0000256" key="1">
    <source>
        <dbReference type="SAM" id="MobiDB-lite"/>
    </source>
</evidence>
<reference evidence="2 3" key="1">
    <citation type="submission" date="2020-08" db="EMBL/GenBank/DDBJ databases">
        <title>Genomic Encyclopedia of Type Strains, Phase IV (KMG-IV): sequencing the most valuable type-strain genomes for metagenomic binning, comparative biology and taxonomic classification.</title>
        <authorList>
            <person name="Goeker M."/>
        </authorList>
    </citation>
    <scope>NUCLEOTIDE SEQUENCE [LARGE SCALE GENOMIC DNA]</scope>
    <source>
        <strain evidence="2 3">DSM 2163</strain>
    </source>
</reference>
<proteinExistence type="predicted"/>
<feature type="region of interest" description="Disordered" evidence="1">
    <location>
        <begin position="17"/>
        <end position="46"/>
    </location>
</feature>
<gene>
    <name evidence="2" type="ORF">HNR00_001648</name>
</gene>
<feature type="compositionally biased region" description="Polar residues" evidence="1">
    <location>
        <begin position="20"/>
        <end position="37"/>
    </location>
</feature>
<name>A0A840ZI30_9HYPH</name>
<dbReference type="EMBL" id="JACHOP010000005">
    <property type="protein sequence ID" value="MBB5756940.1"/>
    <property type="molecule type" value="Genomic_DNA"/>
</dbReference>
<organism evidence="2 3">
    <name type="scientific">Methylorubrum rhodinum</name>
    <dbReference type="NCBI Taxonomy" id="29428"/>
    <lineage>
        <taxon>Bacteria</taxon>
        <taxon>Pseudomonadati</taxon>
        <taxon>Pseudomonadota</taxon>
        <taxon>Alphaproteobacteria</taxon>
        <taxon>Hyphomicrobiales</taxon>
        <taxon>Methylobacteriaceae</taxon>
        <taxon>Methylorubrum</taxon>
    </lineage>
</organism>
<evidence type="ECO:0000313" key="3">
    <source>
        <dbReference type="Proteomes" id="UP000583454"/>
    </source>
</evidence>